<sequence length="426" mass="50131">MSRIMKCEDIKIVKKCESIKRSSEHNSDQIACNEFIFGQNFLEEVNEAVLYVDPSIKIDKNVPDEKPSMKPPPICFHEVPRCLKDQISLPIGNIEELSFYETFLISEGAQNVEKFAVDILHDFENYKELGSATVMVEELSDGNILVFVTQQVFINGQRLCNECLSVVTKDLNLIHEKIIQKKCTKDTFMEKSLFIMSNDNGFRLVKKITRDDFTEEFKADVEWTKSGDFLSFGANILLMRKLVMEKFKGCVQSYGCNIDGEFSLCQHWFHKSEYKLFNNKPFETKRIDQLMIFKDDKIEKITTFFNLKTARMLKEMNNSNNYFIYMNPLNVQQKYTKDLKENWENDIQLWSAYLQFKANRKEELKKKFESAHMKFVLKDYIKSLIKCKPQNIMNFTMDFICKLEQDCKVDAQVQIFETVNRRNQQN</sequence>
<dbReference type="OrthoDB" id="6334211at2759"/>
<proteinExistence type="predicted"/>
<dbReference type="EMBL" id="JADBJN010000002">
    <property type="protein sequence ID" value="KAG5675043.1"/>
    <property type="molecule type" value="Genomic_DNA"/>
</dbReference>
<reference evidence="2" key="1">
    <citation type="submission" date="2021-03" db="EMBL/GenBank/DDBJ databases">
        <title>Chromosome level genome of the anhydrobiotic midge Polypedilum vanderplanki.</title>
        <authorList>
            <person name="Yoshida Y."/>
            <person name="Kikawada T."/>
            <person name="Gusev O."/>
        </authorList>
    </citation>
    <scope>NUCLEOTIDE SEQUENCE</scope>
    <source>
        <strain evidence="2">NIAS01</strain>
        <tissue evidence="2">Whole body or cell culture</tissue>
    </source>
</reference>
<dbReference type="Proteomes" id="UP001107558">
    <property type="component" value="Chromosome 2"/>
</dbReference>
<comment type="caution">
    <text evidence="2">The sequence shown here is derived from an EMBL/GenBank/DDBJ whole genome shotgun (WGS) entry which is preliminary data.</text>
</comment>
<feature type="domain" description="Ciliogenesis-associated TTC17-interacting protein N-terminal" evidence="1">
    <location>
        <begin position="125"/>
        <end position="272"/>
    </location>
</feature>
<dbReference type="InterPro" id="IPR048777">
    <property type="entry name" value="CATIP_N"/>
</dbReference>
<dbReference type="Pfam" id="PF21772">
    <property type="entry name" value="CATIP_N"/>
    <property type="match status" value="1"/>
</dbReference>
<gene>
    <name evidence="2" type="ORF">PVAND_004982</name>
</gene>
<accession>A0A9J6BZQ0</accession>
<name>A0A9J6BZQ0_POLVA</name>
<evidence type="ECO:0000313" key="2">
    <source>
        <dbReference type="EMBL" id="KAG5675043.1"/>
    </source>
</evidence>
<evidence type="ECO:0000313" key="3">
    <source>
        <dbReference type="Proteomes" id="UP001107558"/>
    </source>
</evidence>
<protein>
    <recommendedName>
        <fullName evidence="1">Ciliogenesis-associated TTC17-interacting protein N-terminal domain-containing protein</fullName>
    </recommendedName>
</protein>
<keyword evidence="3" id="KW-1185">Reference proteome</keyword>
<organism evidence="2 3">
    <name type="scientific">Polypedilum vanderplanki</name>
    <name type="common">Sleeping chironomid midge</name>
    <dbReference type="NCBI Taxonomy" id="319348"/>
    <lineage>
        <taxon>Eukaryota</taxon>
        <taxon>Metazoa</taxon>
        <taxon>Ecdysozoa</taxon>
        <taxon>Arthropoda</taxon>
        <taxon>Hexapoda</taxon>
        <taxon>Insecta</taxon>
        <taxon>Pterygota</taxon>
        <taxon>Neoptera</taxon>
        <taxon>Endopterygota</taxon>
        <taxon>Diptera</taxon>
        <taxon>Nematocera</taxon>
        <taxon>Chironomoidea</taxon>
        <taxon>Chironomidae</taxon>
        <taxon>Chironominae</taxon>
        <taxon>Polypedilum</taxon>
        <taxon>Polypedilum</taxon>
    </lineage>
</organism>
<dbReference type="AlphaFoldDB" id="A0A9J6BZQ0"/>
<evidence type="ECO:0000259" key="1">
    <source>
        <dbReference type="Pfam" id="PF21772"/>
    </source>
</evidence>